<evidence type="ECO:0000256" key="7">
    <source>
        <dbReference type="SAM" id="MobiDB-lite"/>
    </source>
</evidence>
<protein>
    <recommendedName>
        <fullName evidence="2">phospholipase D</fullName>
        <ecNumber evidence="2">3.1.4.4</ecNumber>
    </recommendedName>
</protein>
<proteinExistence type="predicted"/>
<dbReference type="Proteomes" id="UP000193411">
    <property type="component" value="Unassembled WGS sequence"/>
</dbReference>
<sequence length="1139" mass="125934">MALRQQDVAASGSTAHLVLGQTDIPPVLAQGSDGQLALLLDTSRPLPVPPSVSQPPILHGAQPPPPTQIRNGTQYSLQTIVTDSILDPHPRVQATHPATPVSPSHPSPEISKKQWLSSFLDKFLRKRNQQQHLARNQQPFDFFPLLGSALQVSLVGLVSLGTPPVILEAFSFRISEISPPGTGSTRLLVPARYSITCTYGPHVWPVTRSEHEFALLRAKIPLSEIRHHRSLKALPSFPSLSDLHTAEARSQAVCKYLTRLLRAINLTSLVYLCDFLSFSSLSFDRHFIAKPLEMPCSVRIYTPAMCGRTSSHSVRDGWILVSRENACIVILGAVDDATPRRVFFLDGPTLTVREHKPTVAGVQRPRVHLVFGANNHQHVSLQARSQADHKHLLDYCAQIATSSRFTVHPFGSFAPARANCHVETFVDGEGYFERVAEVVERAQRSIYIMDWFLTPEIYLKRKPGISGEEREKWRLDRLLKRKADEGVPVYVLVYKEVAAALTINSYHAKFSLLGLSPNIHVIRHPDISPKDPWWAHHSKLVVVDDIFTFIGGVDLCLGRFDTNDHPLFDFATPPLFPGQDYSNPTVKDFMNVDRAWADDLLDRTSTPRMPWHDIACLVVGNSDAARSFCQRWMFARRTKPTVFRAIPPLLPPPCEYAIGGTSPGGGVSPAAVLDLRRIEQVLGRKPDFSSPTQMCRSLAGWSGGVPTEQSIHQAYLTLIAEAKECVYIENQFFVSGFYAANRIGDALYQRILRAHQESQRFFVIVLMPLMPAFPGPLDTAAASTLRLILGYQYSSISRGPESLLGRLTAAGVPHEKYIGFYGLRKWEAIPAASQLEHLQRPRSSSTRSFARPRTNSTRVPATANGANGRPRSTSIRSPPATASAAPAISGPNGSTLPVSAETGRARVQSDDSPSLVAAGTVSTSRERTITIQSLAIPPLEVPVSVDGMAPTDLDPEVQLKTELVYIHSKLLIVDDECCLIGSANINDRSMLGNRDSEMAVILGPYTDRSHSQARDLRIRLMQEHLGLTDADPDTQLLLQSMSAADCIHLWRTTARANTQALADVFHCVPEDGVTSWAEYHAWMNSAPYADPDKVSELHAKLKREVKGHLVELPLKFLERENLLDFQLSPEGFLPAEVFI</sequence>
<dbReference type="AlphaFoldDB" id="A0A1Y2HK55"/>
<feature type="domain" description="PLD phosphodiesterase" evidence="8">
    <location>
        <begin position="532"/>
        <end position="559"/>
    </location>
</feature>
<dbReference type="PANTHER" id="PTHR18896">
    <property type="entry name" value="PHOSPHOLIPASE D"/>
    <property type="match status" value="1"/>
</dbReference>
<dbReference type="EC" id="3.1.4.4" evidence="2"/>
<accession>A0A1Y2HK55</accession>
<dbReference type="SMART" id="SM00155">
    <property type="entry name" value="PLDc"/>
    <property type="match status" value="2"/>
</dbReference>
<evidence type="ECO:0000256" key="3">
    <source>
        <dbReference type="ARBA" id="ARBA00022737"/>
    </source>
</evidence>
<keyword evidence="6" id="KW-0443">Lipid metabolism</keyword>
<organism evidence="9 10">
    <name type="scientific">Catenaria anguillulae PL171</name>
    <dbReference type="NCBI Taxonomy" id="765915"/>
    <lineage>
        <taxon>Eukaryota</taxon>
        <taxon>Fungi</taxon>
        <taxon>Fungi incertae sedis</taxon>
        <taxon>Blastocladiomycota</taxon>
        <taxon>Blastocladiomycetes</taxon>
        <taxon>Blastocladiales</taxon>
        <taxon>Catenariaceae</taxon>
        <taxon>Catenaria</taxon>
    </lineage>
</organism>
<gene>
    <name evidence="9" type="ORF">BCR44DRAFT_34615</name>
</gene>
<name>A0A1Y2HK55_9FUNG</name>
<comment type="catalytic activity">
    <reaction evidence="1">
        <text>a 1,2-diacyl-sn-glycero-3-phosphocholine + H2O = a 1,2-diacyl-sn-glycero-3-phosphate + choline + H(+)</text>
        <dbReference type="Rhea" id="RHEA:14445"/>
        <dbReference type="ChEBI" id="CHEBI:15354"/>
        <dbReference type="ChEBI" id="CHEBI:15377"/>
        <dbReference type="ChEBI" id="CHEBI:15378"/>
        <dbReference type="ChEBI" id="CHEBI:57643"/>
        <dbReference type="ChEBI" id="CHEBI:58608"/>
        <dbReference type="EC" id="3.1.4.4"/>
    </reaction>
</comment>
<dbReference type="PANTHER" id="PTHR18896:SF76">
    <property type="entry name" value="PHOSPHOLIPASE"/>
    <property type="match status" value="1"/>
</dbReference>
<evidence type="ECO:0000313" key="9">
    <source>
        <dbReference type="EMBL" id="ORZ34073.1"/>
    </source>
</evidence>
<reference evidence="9 10" key="1">
    <citation type="submission" date="2016-07" db="EMBL/GenBank/DDBJ databases">
        <title>Pervasive Adenine N6-methylation of Active Genes in Fungi.</title>
        <authorList>
            <consortium name="DOE Joint Genome Institute"/>
            <person name="Mondo S.J."/>
            <person name="Dannebaum R.O."/>
            <person name="Kuo R.C."/>
            <person name="Labutti K."/>
            <person name="Haridas S."/>
            <person name="Kuo A."/>
            <person name="Salamov A."/>
            <person name="Ahrendt S.R."/>
            <person name="Lipzen A."/>
            <person name="Sullivan W."/>
            <person name="Andreopoulos W.B."/>
            <person name="Clum A."/>
            <person name="Lindquist E."/>
            <person name="Daum C."/>
            <person name="Ramamoorthy G.K."/>
            <person name="Gryganskyi A."/>
            <person name="Culley D."/>
            <person name="Magnuson J.K."/>
            <person name="James T.Y."/>
            <person name="O'Malley M.A."/>
            <person name="Stajich J.E."/>
            <person name="Spatafora J.W."/>
            <person name="Visel A."/>
            <person name="Grigoriev I.V."/>
        </authorList>
    </citation>
    <scope>NUCLEOTIDE SEQUENCE [LARGE SCALE GENOMIC DNA]</scope>
    <source>
        <strain evidence="9 10">PL171</strain>
    </source>
</reference>
<dbReference type="PROSITE" id="PS50035">
    <property type="entry name" value="PLD"/>
    <property type="match status" value="2"/>
</dbReference>
<evidence type="ECO:0000256" key="4">
    <source>
        <dbReference type="ARBA" id="ARBA00022801"/>
    </source>
</evidence>
<evidence type="ECO:0000256" key="5">
    <source>
        <dbReference type="ARBA" id="ARBA00022963"/>
    </source>
</evidence>
<dbReference type="SUPFAM" id="SSF56024">
    <property type="entry name" value="Phospholipase D/nuclease"/>
    <property type="match status" value="2"/>
</dbReference>
<dbReference type="InterPro" id="IPR001736">
    <property type="entry name" value="PLipase_D/transphosphatidylase"/>
</dbReference>
<dbReference type="Gene3D" id="3.30.870.10">
    <property type="entry name" value="Endonuclease Chain A"/>
    <property type="match status" value="3"/>
</dbReference>
<evidence type="ECO:0000313" key="10">
    <source>
        <dbReference type="Proteomes" id="UP000193411"/>
    </source>
</evidence>
<keyword evidence="3" id="KW-0677">Repeat</keyword>
<dbReference type="GO" id="GO:0004630">
    <property type="term" value="F:phospholipase D activity"/>
    <property type="evidence" value="ECO:0007669"/>
    <property type="project" value="UniProtKB-EC"/>
</dbReference>
<evidence type="ECO:0000256" key="1">
    <source>
        <dbReference type="ARBA" id="ARBA00000798"/>
    </source>
</evidence>
<dbReference type="Pfam" id="PF00614">
    <property type="entry name" value="PLDc"/>
    <property type="match status" value="2"/>
</dbReference>
<dbReference type="OrthoDB" id="14911at2759"/>
<evidence type="ECO:0000256" key="2">
    <source>
        <dbReference type="ARBA" id="ARBA00012027"/>
    </source>
</evidence>
<feature type="compositionally biased region" description="Low complexity" evidence="7">
    <location>
        <begin position="872"/>
        <end position="889"/>
    </location>
</feature>
<evidence type="ECO:0000256" key="6">
    <source>
        <dbReference type="ARBA" id="ARBA00023098"/>
    </source>
</evidence>
<dbReference type="STRING" id="765915.A0A1Y2HK55"/>
<dbReference type="InterPro" id="IPR015679">
    <property type="entry name" value="PLipase_D_fam"/>
</dbReference>
<feature type="compositionally biased region" description="Polar residues" evidence="7">
    <location>
        <begin position="841"/>
        <end position="859"/>
    </location>
</feature>
<dbReference type="GO" id="GO:0009395">
    <property type="term" value="P:phospholipid catabolic process"/>
    <property type="evidence" value="ECO:0007669"/>
    <property type="project" value="TreeGrafter"/>
</dbReference>
<keyword evidence="5" id="KW-0442">Lipid degradation</keyword>
<dbReference type="EMBL" id="MCFL01000031">
    <property type="protein sequence ID" value="ORZ34073.1"/>
    <property type="molecule type" value="Genomic_DNA"/>
</dbReference>
<feature type="region of interest" description="Disordered" evidence="7">
    <location>
        <begin position="49"/>
        <end position="71"/>
    </location>
</feature>
<feature type="region of interest" description="Disordered" evidence="7">
    <location>
        <begin position="835"/>
        <end position="922"/>
    </location>
</feature>
<evidence type="ECO:0000259" key="8">
    <source>
        <dbReference type="PROSITE" id="PS50035"/>
    </source>
</evidence>
<feature type="domain" description="PLD phosphodiesterase" evidence="8">
    <location>
        <begin position="962"/>
        <end position="989"/>
    </location>
</feature>
<keyword evidence="4" id="KW-0378">Hydrolase</keyword>
<keyword evidence="10" id="KW-1185">Reference proteome</keyword>
<comment type="caution">
    <text evidence="9">The sequence shown here is derived from an EMBL/GenBank/DDBJ whole genome shotgun (WGS) entry which is preliminary data.</text>
</comment>
<dbReference type="CDD" id="cd09141">
    <property type="entry name" value="PLDc_vPLD1_2_yPLD_like_2"/>
    <property type="match status" value="1"/>
</dbReference>